<evidence type="ECO:0000259" key="1">
    <source>
        <dbReference type="PROSITE" id="PS51704"/>
    </source>
</evidence>
<keyword evidence="3" id="KW-1185">Reference proteome</keyword>
<dbReference type="AlphaFoldDB" id="A8F4M1"/>
<dbReference type="OrthoDB" id="384721at2"/>
<proteinExistence type="predicted"/>
<evidence type="ECO:0000313" key="2">
    <source>
        <dbReference type="EMBL" id="ABV33105.1"/>
    </source>
</evidence>
<dbReference type="PANTHER" id="PTHR46211">
    <property type="entry name" value="GLYCEROPHOSPHORYL DIESTER PHOSPHODIESTERASE"/>
    <property type="match status" value="1"/>
</dbReference>
<dbReference type="Pfam" id="PF03009">
    <property type="entry name" value="GDPD"/>
    <property type="match status" value="1"/>
</dbReference>
<dbReference type="HOGENOM" id="CLU_030006_3_3_0"/>
<dbReference type="InterPro" id="IPR030395">
    <property type="entry name" value="GP_PDE_dom"/>
</dbReference>
<evidence type="ECO:0000313" key="3">
    <source>
        <dbReference type="Proteomes" id="UP000002016"/>
    </source>
</evidence>
<dbReference type="SUPFAM" id="SSF51695">
    <property type="entry name" value="PLC-like phosphodiesterases"/>
    <property type="match status" value="1"/>
</dbReference>
<feature type="domain" description="GP-PDE" evidence="1">
    <location>
        <begin position="1"/>
        <end position="230"/>
    </location>
</feature>
<dbReference type="GO" id="GO:0006629">
    <property type="term" value="P:lipid metabolic process"/>
    <property type="evidence" value="ECO:0007669"/>
    <property type="project" value="InterPro"/>
</dbReference>
<reference evidence="2 3" key="1">
    <citation type="submission" date="2007-08" db="EMBL/GenBank/DDBJ databases">
        <title>Complete sequence of Thermotoga lettingae TMO.</title>
        <authorList>
            <consortium name="US DOE Joint Genome Institute"/>
            <person name="Copeland A."/>
            <person name="Lucas S."/>
            <person name="Lapidus A."/>
            <person name="Barry K."/>
            <person name="Glavina del Rio T."/>
            <person name="Dalin E."/>
            <person name="Tice H."/>
            <person name="Pitluck S."/>
            <person name="Foster B."/>
            <person name="Bruce D."/>
            <person name="Schmutz J."/>
            <person name="Larimer F."/>
            <person name="Land M."/>
            <person name="Hauser L."/>
            <person name="Kyrpides N."/>
            <person name="Mikhailova N."/>
            <person name="Nelson K."/>
            <person name="Gogarten J.P."/>
            <person name="Noll K."/>
            <person name="Richardson P."/>
        </authorList>
    </citation>
    <scope>NUCLEOTIDE SEQUENCE [LARGE SCALE GENOMIC DNA]</scope>
    <source>
        <strain evidence="3">ATCC BAA-301 / DSM 14385 / NBRC 107922 / TMO</strain>
    </source>
</reference>
<reference evidence="2 3" key="2">
    <citation type="journal article" date="2009" name="Proc. Natl. Acad. Sci. U.S.A.">
        <title>On the chimeric nature, thermophilic origin, and phylogenetic placement of the Thermotogales.</title>
        <authorList>
            <person name="Zhaxybayeva O."/>
            <person name="Swithers K.S."/>
            <person name="Lapierre P."/>
            <person name="Fournier G.P."/>
            <person name="Bickhart D.M."/>
            <person name="DeBoy R.T."/>
            <person name="Nelson K.E."/>
            <person name="Nesbo C.L."/>
            <person name="Doolittle W.F."/>
            <person name="Gogarten J.P."/>
            <person name="Noll K.M."/>
        </authorList>
    </citation>
    <scope>NUCLEOTIDE SEQUENCE [LARGE SCALE GENOMIC DNA]</scope>
    <source>
        <strain evidence="3">ATCC BAA-301 / DSM 14385 / NBRC 107922 / TMO</strain>
    </source>
</reference>
<dbReference type="Proteomes" id="UP000002016">
    <property type="component" value="Chromosome"/>
</dbReference>
<gene>
    <name evidence="2" type="ordered locus">Tlet_0538</name>
</gene>
<accession>A8F4M1</accession>
<dbReference type="EMBL" id="CP000812">
    <property type="protein sequence ID" value="ABV33105.1"/>
    <property type="molecule type" value="Genomic_DNA"/>
</dbReference>
<organism evidence="2 3">
    <name type="scientific">Pseudothermotoga lettingae (strain ATCC BAA-301 / DSM 14385 / NBRC 107922 / TMO)</name>
    <name type="common">Thermotoga lettingae</name>
    <dbReference type="NCBI Taxonomy" id="416591"/>
    <lineage>
        <taxon>Bacteria</taxon>
        <taxon>Thermotogati</taxon>
        <taxon>Thermotogota</taxon>
        <taxon>Thermotogae</taxon>
        <taxon>Thermotogales</taxon>
        <taxon>Thermotogaceae</taxon>
        <taxon>Pseudothermotoga</taxon>
    </lineage>
</organism>
<dbReference type="STRING" id="416591.Tlet_0538"/>
<dbReference type="GO" id="GO:0008081">
    <property type="term" value="F:phosphoric diester hydrolase activity"/>
    <property type="evidence" value="ECO:0007669"/>
    <property type="project" value="InterPro"/>
</dbReference>
<name>A8F4M1_PSELT</name>
<dbReference type="PROSITE" id="PS51704">
    <property type="entry name" value="GP_PDE"/>
    <property type="match status" value="1"/>
</dbReference>
<dbReference type="InterPro" id="IPR017946">
    <property type="entry name" value="PLC-like_Pdiesterase_TIM-brl"/>
</dbReference>
<dbReference type="KEGG" id="tle:Tlet_0538"/>
<dbReference type="Gene3D" id="3.20.20.190">
    <property type="entry name" value="Phosphatidylinositol (PI) phosphodiesterase"/>
    <property type="match status" value="1"/>
</dbReference>
<dbReference type="eggNOG" id="COG0584">
    <property type="taxonomic scope" value="Bacteria"/>
</dbReference>
<dbReference type="RefSeq" id="WP_012002586.1">
    <property type="nucleotide sequence ID" value="NC_009828.1"/>
</dbReference>
<protein>
    <submittedName>
        <fullName evidence="2">Glycerophosphoryl diester phosphodiesterase</fullName>
    </submittedName>
</protein>
<dbReference type="PANTHER" id="PTHR46211:SF1">
    <property type="entry name" value="GLYCEROPHOSPHODIESTER PHOSPHODIESTERASE, CYTOPLASMIC"/>
    <property type="match status" value="1"/>
</dbReference>
<sequence length="230" mass="26374">MVILAHRGYSAKFFENTLTAFKKAFEFGADGVELDLRSTRDNQIVVVHDDNLERFCGINVKISDLNLRELREYSREGEKIPSFEEVLSIIPPGKILNVELKERTPAESALQAVRKLFSPQNTIVSSFDHDLISFLIKRHPDFKFGFLVGEELRNDPIGLIRSLLEEKPYSIHLPVQLVDYPQYFESICTAIKSKKVDIYIYTVNDPDKCVRFANMVDGIITDEVEKFVTL</sequence>